<proteinExistence type="inferred from homology"/>
<comment type="function">
    <text evidence="3">Regulates mitochondrial small subunit maturation by controlling 15S rRNA 5'-end processing. Localizes to the 5' precursor of the 15S rRNA in a position that is subsequently occupied by mS47 in the mature yeast mtSSU. Uses structure and sequence-specific RNA recognition, binding to a single-stranded region of the precursor and specifically recognizing bases -6 to -1. The exchange of Ccm1 for mS47 is coupled to the irreversible removal of precursor rRNA that is accompanied by conformational changes of the mitoribosomal proteins uS5m and mS26. These conformational changes signal completion of 5'-end rRNA processing through protection of the mature 5'-end of the 15S rRNA and stabilization of mS47. The removal of the 5' precursor together with the dissociation of Ccm1 may be catalyzed by the 5'-3' exoribonuclease Pet127. Involved in the specific removal of group I introns in mitochondrial encoded transcripts.</text>
</comment>
<dbReference type="InterPro" id="IPR002885">
    <property type="entry name" value="PPR_rpt"/>
</dbReference>
<evidence type="ECO:0008006" key="8">
    <source>
        <dbReference type="Google" id="ProtNLM"/>
    </source>
</evidence>
<dbReference type="Proteomes" id="UP000292702">
    <property type="component" value="Unassembled WGS sequence"/>
</dbReference>
<dbReference type="Pfam" id="PF13812">
    <property type="entry name" value="PPR_3"/>
    <property type="match status" value="1"/>
</dbReference>
<comment type="similarity">
    <text evidence="1">Belongs to the CCM1 family.</text>
</comment>
<dbReference type="PANTHER" id="PTHR47447">
    <property type="entry name" value="OS03G0856100 PROTEIN"/>
    <property type="match status" value="1"/>
</dbReference>
<feature type="region of interest" description="Disordered" evidence="5">
    <location>
        <begin position="172"/>
        <end position="219"/>
    </location>
</feature>
<feature type="compositionally biased region" description="Polar residues" evidence="5">
    <location>
        <begin position="130"/>
        <end position="149"/>
    </location>
</feature>
<keyword evidence="2" id="KW-0677">Repeat</keyword>
<reference evidence="6 7" key="1">
    <citation type="submission" date="2018-11" db="EMBL/GenBank/DDBJ databases">
        <title>Genome assembly of Steccherinum ochraceum LE-BIN_3174, the white-rot fungus of the Steccherinaceae family (The Residual Polyporoid clade, Polyporales, Basidiomycota).</title>
        <authorList>
            <person name="Fedorova T.V."/>
            <person name="Glazunova O.A."/>
            <person name="Landesman E.O."/>
            <person name="Moiseenko K.V."/>
            <person name="Psurtseva N.V."/>
            <person name="Savinova O.S."/>
            <person name="Shakhova N.V."/>
            <person name="Tyazhelova T.V."/>
            <person name="Vasina D.V."/>
        </authorList>
    </citation>
    <scope>NUCLEOTIDE SEQUENCE [LARGE SCALE GENOMIC DNA]</scope>
    <source>
        <strain evidence="6 7">LE-BIN_3174</strain>
    </source>
</reference>
<dbReference type="InterPro" id="IPR011990">
    <property type="entry name" value="TPR-like_helical_dom_sf"/>
</dbReference>
<feature type="region of interest" description="Disordered" evidence="5">
    <location>
        <begin position="333"/>
        <end position="364"/>
    </location>
</feature>
<dbReference type="Gene3D" id="1.25.40.10">
    <property type="entry name" value="Tetratricopeptide repeat domain"/>
    <property type="match status" value="1"/>
</dbReference>
<dbReference type="STRING" id="92696.A0A4R0RKL3"/>
<dbReference type="OrthoDB" id="1908178at2759"/>
<name>A0A4R0RKL3_9APHY</name>
<evidence type="ECO:0000256" key="3">
    <source>
        <dbReference type="ARBA" id="ARBA00044493"/>
    </source>
</evidence>
<feature type="compositionally biased region" description="Basic and acidic residues" evidence="5">
    <location>
        <begin position="346"/>
        <end position="355"/>
    </location>
</feature>
<dbReference type="PANTHER" id="PTHR47447:SF23">
    <property type="entry name" value="PENTACOTRIPEPTIDE-REPEAT REGION OF PRORP DOMAIN-CONTAINING PROTEIN"/>
    <property type="match status" value="1"/>
</dbReference>
<dbReference type="EMBL" id="RWJN01000242">
    <property type="protein sequence ID" value="TCD64338.1"/>
    <property type="molecule type" value="Genomic_DNA"/>
</dbReference>
<evidence type="ECO:0000313" key="7">
    <source>
        <dbReference type="Proteomes" id="UP000292702"/>
    </source>
</evidence>
<feature type="region of interest" description="Disordered" evidence="5">
    <location>
        <begin position="106"/>
        <end position="152"/>
    </location>
</feature>
<organism evidence="6 7">
    <name type="scientific">Steccherinum ochraceum</name>
    <dbReference type="NCBI Taxonomy" id="92696"/>
    <lineage>
        <taxon>Eukaryota</taxon>
        <taxon>Fungi</taxon>
        <taxon>Dikarya</taxon>
        <taxon>Basidiomycota</taxon>
        <taxon>Agaricomycotina</taxon>
        <taxon>Agaricomycetes</taxon>
        <taxon>Polyporales</taxon>
        <taxon>Steccherinaceae</taxon>
        <taxon>Steccherinum</taxon>
    </lineage>
</organism>
<protein>
    <recommendedName>
        <fullName evidence="8">Pentacotripeptide-repeat region of PRORP domain-containing protein</fullName>
    </recommendedName>
</protein>
<evidence type="ECO:0000256" key="2">
    <source>
        <dbReference type="ARBA" id="ARBA00022737"/>
    </source>
</evidence>
<comment type="subunit">
    <text evidence="4">Binds to mitochondrial small subunit 15S rRNA.</text>
</comment>
<evidence type="ECO:0000313" key="6">
    <source>
        <dbReference type="EMBL" id="TCD64338.1"/>
    </source>
</evidence>
<evidence type="ECO:0000256" key="4">
    <source>
        <dbReference type="ARBA" id="ARBA00044511"/>
    </source>
</evidence>
<gene>
    <name evidence="6" type="ORF">EIP91_004248</name>
</gene>
<evidence type="ECO:0000256" key="5">
    <source>
        <dbReference type="SAM" id="MobiDB-lite"/>
    </source>
</evidence>
<keyword evidence="7" id="KW-1185">Reference proteome</keyword>
<sequence>MLRVSSLGLKCRRHAPFSTHAGVLRRTRVVSVAGKAPVSLETHHHKLLNGGHHLREGCEEAELEVRVHTRVTEVAGEGESEMLAMRHPVTIQDSLVPRDRKVHNRALAAHDSPRLQGTSQVSDAVESAEETTTNQTTISRGLDMSSSPRPQILPAHESVSAKFNSAMEALRAPQGGQNGQRRAHVKKPPGPPPLAVRKASRPRAQATPIGTSNQSPRHRRELLSVMATTSDLSAAWQAYETLLSLPHDSSRLSIPWEHLHRMTRLIASTKPRTRSLFTRLLSVISTVHRTGGRVELWEWNTLIDFAGKGWRRTSQEDFRNAFDVYNDMVNGNAPGAGFSSSGGRPGHREKDRSIDHPSANPPPDVVTLTTLLNIAASTMHKPTLQFAANLQRSSGIPPNRVTLLSYLRYFTRSDDLSGVRNIISQMELHGFEIGLDGVNAYLWAYAHAGRLDVASAIYTILHSRSIGKPPDAYTSAVSYLRGTEAISVPEGIKPDKITYTSLLQAYAFHGHLTRCLQVFMDFTFSVKKSGDDEQQVELTMQMIPIYRAIFLGFARHGTSHLSQRLHNVSGGVHTAEPDAWNMQKLDALFSDFLAIPASVKPSPRMLWWIMVAYARTSGRDTRKLQEVLSRLKERFPHQWGWRMRRLEQRIFQK</sequence>
<accession>A0A4R0RKL3</accession>
<evidence type="ECO:0000256" key="1">
    <source>
        <dbReference type="ARBA" id="ARBA00006192"/>
    </source>
</evidence>
<comment type="caution">
    <text evidence="6">The sequence shown here is derived from an EMBL/GenBank/DDBJ whole genome shotgun (WGS) entry which is preliminary data.</text>
</comment>
<dbReference type="AlphaFoldDB" id="A0A4R0RKL3"/>